<accession>A0AAU7GFD7</accession>
<evidence type="ECO:0000313" key="1">
    <source>
        <dbReference type="EMBL" id="XBM48601.1"/>
    </source>
</evidence>
<dbReference type="Pfam" id="PF13563">
    <property type="entry name" value="2_5_RNA_ligase2"/>
    <property type="match status" value="1"/>
</dbReference>
<dbReference type="InterPro" id="IPR009097">
    <property type="entry name" value="Cyclic_Pdiesterase"/>
</dbReference>
<dbReference type="SUPFAM" id="SSF55144">
    <property type="entry name" value="LigT-like"/>
    <property type="match status" value="1"/>
</dbReference>
<keyword evidence="1" id="KW-0436">Ligase</keyword>
<dbReference type="GO" id="GO:0016874">
    <property type="term" value="F:ligase activity"/>
    <property type="evidence" value="ECO:0007669"/>
    <property type="project" value="UniProtKB-KW"/>
</dbReference>
<proteinExistence type="predicted"/>
<sequence length="134" mass="14686">MFSSGDWPLHVTIVPPFETELDAQAVAALLPRSPAVRVVAGERAAFGRRRDIPVTLLHPSPALLALHRDAVRALEAAGARIHDRHHILDGYRPHATRQRHTALDPGDHATVTELALVERAPHSQRRVAARIPLA</sequence>
<protein>
    <submittedName>
        <fullName evidence="1">2'-5' RNA ligase family protein</fullName>
    </submittedName>
</protein>
<dbReference type="EMBL" id="CP157390">
    <property type="protein sequence ID" value="XBM48601.1"/>
    <property type="molecule type" value="Genomic_DNA"/>
</dbReference>
<gene>
    <name evidence="1" type="ORF">AAME72_01795</name>
</gene>
<dbReference type="RefSeq" id="WP_348788547.1">
    <property type="nucleotide sequence ID" value="NZ_CP157390.1"/>
</dbReference>
<organism evidence="1">
    <name type="scientific">Leifsonia sp. NPDC080035</name>
    <dbReference type="NCBI Taxonomy" id="3143936"/>
    <lineage>
        <taxon>Bacteria</taxon>
        <taxon>Bacillati</taxon>
        <taxon>Actinomycetota</taxon>
        <taxon>Actinomycetes</taxon>
        <taxon>Micrococcales</taxon>
        <taxon>Microbacteriaceae</taxon>
        <taxon>Leifsonia</taxon>
    </lineage>
</organism>
<reference evidence="1" key="1">
    <citation type="submission" date="2024-05" db="EMBL/GenBank/DDBJ databases">
        <title>The Natural Products Discovery Center: Release of the First 8490 Sequenced Strains for Exploring Actinobacteria Biosynthetic Diversity.</title>
        <authorList>
            <person name="Kalkreuter E."/>
            <person name="Kautsar S.A."/>
            <person name="Yang D."/>
            <person name="Bader C.D."/>
            <person name="Teijaro C.N."/>
            <person name="Fluegel L."/>
            <person name="Davis C.M."/>
            <person name="Simpson J.R."/>
            <person name="Lauterbach L."/>
            <person name="Steele A.D."/>
            <person name="Gui C."/>
            <person name="Meng S."/>
            <person name="Li G."/>
            <person name="Viehrig K."/>
            <person name="Ye F."/>
            <person name="Su P."/>
            <person name="Kiefer A.F."/>
            <person name="Nichols A."/>
            <person name="Cepeda A.J."/>
            <person name="Yan W."/>
            <person name="Fan B."/>
            <person name="Jiang Y."/>
            <person name="Adhikari A."/>
            <person name="Zheng C.-J."/>
            <person name="Schuster L."/>
            <person name="Cowan T.M."/>
            <person name="Smanski M.J."/>
            <person name="Chevrette M.G."/>
            <person name="de Carvalho L.P.S."/>
            <person name="Shen B."/>
        </authorList>
    </citation>
    <scope>NUCLEOTIDE SEQUENCE</scope>
    <source>
        <strain evidence="1">NPDC080035</strain>
    </source>
</reference>
<dbReference type="AlphaFoldDB" id="A0AAU7GFD7"/>
<name>A0AAU7GFD7_9MICO</name>
<dbReference type="Gene3D" id="3.90.1140.10">
    <property type="entry name" value="Cyclic phosphodiesterase"/>
    <property type="match status" value="1"/>
</dbReference>